<dbReference type="Pfam" id="PF08245">
    <property type="entry name" value="Mur_ligase_M"/>
    <property type="match status" value="1"/>
</dbReference>
<gene>
    <name evidence="6" type="ORF">IPN75_17700</name>
</gene>
<accession>A0A9D7QMR6</accession>
<keyword evidence="6" id="KW-0378">Hydrolase</keyword>
<evidence type="ECO:0000259" key="4">
    <source>
        <dbReference type="Pfam" id="PF02875"/>
    </source>
</evidence>
<dbReference type="GO" id="GO:0005524">
    <property type="term" value="F:ATP binding"/>
    <property type="evidence" value="ECO:0007669"/>
    <property type="project" value="UniProtKB-KW"/>
</dbReference>
<proteinExistence type="predicted"/>
<dbReference type="PANTHER" id="PTHR43024:SF1">
    <property type="entry name" value="UDP-N-ACETYLMURAMOYL-TRIPEPTIDE--D-ALANYL-D-ALANINE LIGASE"/>
    <property type="match status" value="1"/>
</dbReference>
<dbReference type="EC" id="3.1.1.29" evidence="6"/>
<protein>
    <submittedName>
        <fullName evidence="6">Aminoacyl-tRNA hydrolase</fullName>
        <ecNumber evidence="6">3.1.1.29</ecNumber>
    </submittedName>
</protein>
<evidence type="ECO:0000259" key="5">
    <source>
        <dbReference type="Pfam" id="PF08245"/>
    </source>
</evidence>
<name>A0A9D7QMR6_9RHOO</name>
<dbReference type="InterPro" id="IPR036565">
    <property type="entry name" value="Mur-like_cat_sf"/>
</dbReference>
<dbReference type="SUPFAM" id="SSF53623">
    <property type="entry name" value="MurD-like peptide ligases, catalytic domain"/>
    <property type="match status" value="1"/>
</dbReference>
<dbReference type="InterPro" id="IPR036615">
    <property type="entry name" value="Mur_ligase_C_dom_sf"/>
</dbReference>
<keyword evidence="3" id="KW-0067">ATP-binding</keyword>
<reference evidence="6" key="1">
    <citation type="submission" date="2020-10" db="EMBL/GenBank/DDBJ databases">
        <title>Connecting structure to function with the recovery of over 1000 high-quality activated sludge metagenome-assembled genomes encoding full-length rRNA genes using long-read sequencing.</title>
        <authorList>
            <person name="Singleton C.M."/>
            <person name="Petriglieri F."/>
            <person name="Kristensen J.M."/>
            <person name="Kirkegaard R.H."/>
            <person name="Michaelsen T.Y."/>
            <person name="Andersen M.H."/>
            <person name="Karst S.M."/>
            <person name="Dueholm M.S."/>
            <person name="Nielsen P.H."/>
            <person name="Albertsen M."/>
        </authorList>
    </citation>
    <scope>NUCLEOTIDE SEQUENCE</scope>
    <source>
        <strain evidence="6">OdNE_18-Q3-R46-58_BAT3C.305</strain>
    </source>
</reference>
<dbReference type="Gene3D" id="3.40.50.1470">
    <property type="entry name" value="Peptidyl-tRNA hydrolase"/>
    <property type="match status" value="1"/>
</dbReference>
<dbReference type="Pfam" id="PF02875">
    <property type="entry name" value="Mur_ligase_C"/>
    <property type="match status" value="1"/>
</dbReference>
<comment type="caution">
    <text evidence="6">The sequence shown here is derived from an EMBL/GenBank/DDBJ whole genome shotgun (WGS) entry which is preliminary data.</text>
</comment>
<keyword evidence="1" id="KW-0436">Ligase</keyword>
<dbReference type="GO" id="GO:0004045">
    <property type="term" value="F:peptidyl-tRNA hydrolase activity"/>
    <property type="evidence" value="ECO:0007669"/>
    <property type="project" value="UniProtKB-EC"/>
</dbReference>
<dbReference type="SUPFAM" id="SSF53178">
    <property type="entry name" value="Peptidyl-tRNA hydrolase-like"/>
    <property type="match status" value="1"/>
</dbReference>
<dbReference type="InterPro" id="IPR001328">
    <property type="entry name" value="Pept_tRNA_hydro"/>
</dbReference>
<feature type="domain" description="Mur ligase central" evidence="5">
    <location>
        <begin position="57"/>
        <end position="242"/>
    </location>
</feature>
<dbReference type="Gene3D" id="3.40.1190.10">
    <property type="entry name" value="Mur-like, catalytic domain"/>
    <property type="match status" value="1"/>
</dbReference>
<dbReference type="InterPro" id="IPR013221">
    <property type="entry name" value="Mur_ligase_cen"/>
</dbReference>
<dbReference type="SUPFAM" id="SSF53244">
    <property type="entry name" value="MurD-like peptide ligases, peptide-binding domain"/>
    <property type="match status" value="1"/>
</dbReference>
<dbReference type="GO" id="GO:0016881">
    <property type="term" value="F:acid-amino acid ligase activity"/>
    <property type="evidence" value="ECO:0007669"/>
    <property type="project" value="InterPro"/>
</dbReference>
<evidence type="ECO:0000313" key="6">
    <source>
        <dbReference type="EMBL" id="MBK8892083.1"/>
    </source>
</evidence>
<dbReference type="EMBL" id="JADKBR010000021">
    <property type="protein sequence ID" value="MBK8892083.1"/>
    <property type="molecule type" value="Genomic_DNA"/>
</dbReference>
<evidence type="ECO:0000256" key="2">
    <source>
        <dbReference type="ARBA" id="ARBA00022741"/>
    </source>
</evidence>
<dbReference type="InterPro" id="IPR051046">
    <property type="entry name" value="MurCDEF_CellWall_CoF430Synth"/>
</dbReference>
<dbReference type="Gene3D" id="3.90.190.20">
    <property type="entry name" value="Mur ligase, C-terminal domain"/>
    <property type="match status" value="1"/>
</dbReference>
<evidence type="ECO:0000256" key="1">
    <source>
        <dbReference type="ARBA" id="ARBA00022598"/>
    </source>
</evidence>
<dbReference type="CDD" id="cd00462">
    <property type="entry name" value="PTH"/>
    <property type="match status" value="1"/>
</dbReference>
<dbReference type="InterPro" id="IPR036416">
    <property type="entry name" value="Pept_tRNA_hydro_sf"/>
</dbReference>
<evidence type="ECO:0000313" key="7">
    <source>
        <dbReference type="Proteomes" id="UP000808146"/>
    </source>
</evidence>
<dbReference type="InterPro" id="IPR004101">
    <property type="entry name" value="Mur_ligase_C"/>
</dbReference>
<organism evidence="6 7">
    <name type="scientific">Candidatus Dechloromonas phosphorivorans</name>
    <dbReference type="NCBI Taxonomy" id="2899244"/>
    <lineage>
        <taxon>Bacteria</taxon>
        <taxon>Pseudomonadati</taxon>
        <taxon>Pseudomonadota</taxon>
        <taxon>Betaproteobacteria</taxon>
        <taxon>Rhodocyclales</taxon>
        <taxon>Azonexaceae</taxon>
        <taxon>Dechloromonas</taxon>
    </lineage>
</organism>
<feature type="domain" description="Mur ligase C-terminal" evidence="4">
    <location>
        <begin position="266"/>
        <end position="387"/>
    </location>
</feature>
<dbReference type="NCBIfam" id="TIGR00447">
    <property type="entry name" value="pth"/>
    <property type="match status" value="1"/>
</dbReference>
<keyword evidence="2" id="KW-0547">Nucleotide-binding</keyword>
<dbReference type="Pfam" id="PF01195">
    <property type="entry name" value="Pept_tRNA_hydro"/>
    <property type="match status" value="1"/>
</dbReference>
<dbReference type="PANTHER" id="PTHR43024">
    <property type="entry name" value="UDP-N-ACETYLMURAMOYL-TRIPEPTIDE--D-ALANYL-D-ALANINE LIGASE"/>
    <property type="match status" value="1"/>
</dbReference>
<evidence type="ECO:0000256" key="3">
    <source>
        <dbReference type="ARBA" id="ARBA00022840"/>
    </source>
</evidence>
<dbReference type="Proteomes" id="UP000808146">
    <property type="component" value="Unassembled WGS sequence"/>
</dbReference>
<sequence length="642" mass="69462">MKPGHLGNVLHRKWKAIIGAIEWRVRARLGDERLDAGIFRLAVTFRPRLENTRFFGIAGSVGKTTTKDLLVSILKVRGKTIGNPQSLNAAPEVAKTILRTRPWHRYCVAELGETAPGSLDNQLAVLQPSIGIITVVGDDHLSAFGSRQAIAREFAKLVQAVPTHGTVALNVDDELVSSLREDARGRVITYGTGASADLRATDIASIWPDSLQFTANFNGKSVPIRTQLFGKQLLTSALAAIAGGLAAGLTLEECATGISRVVPVEGRMQPVHVPGGINFIRDDFKAPAWTVGPLLDQLRDAQAKRKIFVLGTISDCQRKEEKYTTIAKEALAAADIAIFTGRFASAALKASKPGTEARLYAFSQTRDVASFLQSIQQDGDLILLKGNNKKDHLSRISLSLSQTVNCWVDNCGRDMFCSECSHIRSHRGPSGVIAQQTSTESPSLGPMSAGFPFASPTDQIIIGLGNPGIEFAKTPHNVGYEALDSLCSSISSKWEEYPEAWIAKGGIDDCNFYLIKIKTPMNLTGSVFKRLSAAMHFDAAQCILVFDDIDLPLGKVRTRMNGSAGGHRGVASILEAFQSDAFRRVKMGVGKPGGKLDRVAYVLTPFAAEDRAAIDQAVLTAEASLREMMLRPSLMQMHKPSE</sequence>
<dbReference type="AlphaFoldDB" id="A0A9D7QMR6"/>